<dbReference type="AlphaFoldDB" id="A0A410Q9E0"/>
<dbReference type="GO" id="GO:0004022">
    <property type="term" value="F:alcohol dehydrogenase (NAD+) activity"/>
    <property type="evidence" value="ECO:0007669"/>
    <property type="project" value="TreeGrafter"/>
</dbReference>
<feature type="domain" description="Alcohol dehydrogenase iron-type/glycerol dehydrogenase GldA" evidence="2">
    <location>
        <begin position="11"/>
        <end position="139"/>
    </location>
</feature>
<keyword evidence="1" id="KW-0560">Oxidoreductase</keyword>
<dbReference type="SUPFAM" id="SSF56796">
    <property type="entry name" value="Dehydroquinate synthase-like"/>
    <property type="match status" value="1"/>
</dbReference>
<keyword evidence="4" id="KW-1185">Reference proteome</keyword>
<sequence>MNFKTFNSANTILGENALKYLNDIEEKRIAIVMGGRSQQNIIDDIISNLKKSGKESKVVANIKNEPSMGDIVQPLKNVMNFKPDCILALGGGSVIDSAKALWIFYEYPDLKWEDVLLPNPVPVLGNKARLIAVPTTSGTVHVRSLLWKEMIQC</sequence>
<dbReference type="OrthoDB" id="9815791at2"/>
<name>A0A410Q9E0_9FIRM</name>
<dbReference type="InterPro" id="IPR001670">
    <property type="entry name" value="ADH_Fe/GldA"/>
</dbReference>
<evidence type="ECO:0000256" key="1">
    <source>
        <dbReference type="ARBA" id="ARBA00023002"/>
    </source>
</evidence>
<dbReference type="KEGG" id="spoa:EQM13_03045"/>
<dbReference type="GO" id="GO:0046872">
    <property type="term" value="F:metal ion binding"/>
    <property type="evidence" value="ECO:0007669"/>
    <property type="project" value="InterPro"/>
</dbReference>
<accession>A0A410Q9E0</accession>
<dbReference type="PANTHER" id="PTHR11496">
    <property type="entry name" value="ALCOHOL DEHYDROGENASE"/>
    <property type="match status" value="1"/>
</dbReference>
<evidence type="ECO:0000313" key="3">
    <source>
        <dbReference type="EMBL" id="QAT60622.1"/>
    </source>
</evidence>
<dbReference type="InterPro" id="IPR039697">
    <property type="entry name" value="Alcohol_dehydrogenase_Fe"/>
</dbReference>
<dbReference type="PANTHER" id="PTHR11496:SF83">
    <property type="entry name" value="HYDROXYACID-OXOACID TRANSHYDROGENASE, MITOCHONDRIAL"/>
    <property type="match status" value="1"/>
</dbReference>
<dbReference type="Pfam" id="PF00465">
    <property type="entry name" value="Fe-ADH"/>
    <property type="match status" value="1"/>
</dbReference>
<gene>
    <name evidence="3" type="ORF">EQM13_03045</name>
</gene>
<reference evidence="4" key="1">
    <citation type="submission" date="2019-01" db="EMBL/GenBank/DDBJ databases">
        <title>Draft genomes of a novel of Sporanaerobacter strains.</title>
        <authorList>
            <person name="Ma S."/>
        </authorList>
    </citation>
    <scope>NUCLEOTIDE SEQUENCE [LARGE SCALE GENOMIC DNA]</scope>
    <source>
        <strain evidence="4">NJN-17</strain>
    </source>
</reference>
<evidence type="ECO:0000313" key="4">
    <source>
        <dbReference type="Proteomes" id="UP000287969"/>
    </source>
</evidence>
<proteinExistence type="predicted"/>
<evidence type="ECO:0000259" key="2">
    <source>
        <dbReference type="Pfam" id="PF00465"/>
    </source>
</evidence>
<dbReference type="RefSeq" id="WP_128751920.1">
    <property type="nucleotide sequence ID" value="NZ_CP035282.1"/>
</dbReference>
<dbReference type="Gene3D" id="3.40.50.1970">
    <property type="match status" value="1"/>
</dbReference>
<protein>
    <submittedName>
        <fullName evidence="3">Iron-containing alcohol dehydrogenase</fullName>
    </submittedName>
</protein>
<organism evidence="3 4">
    <name type="scientific">Acidilutibacter cellobiosedens</name>
    <dbReference type="NCBI Taxonomy" id="2507161"/>
    <lineage>
        <taxon>Bacteria</taxon>
        <taxon>Bacillati</taxon>
        <taxon>Bacillota</taxon>
        <taxon>Tissierellia</taxon>
        <taxon>Tissierellales</taxon>
        <taxon>Acidilutibacteraceae</taxon>
        <taxon>Acidilutibacter</taxon>
    </lineage>
</organism>
<dbReference type="Proteomes" id="UP000287969">
    <property type="component" value="Chromosome"/>
</dbReference>
<dbReference type="EMBL" id="CP035282">
    <property type="protein sequence ID" value="QAT60622.1"/>
    <property type="molecule type" value="Genomic_DNA"/>
</dbReference>